<dbReference type="InterPro" id="IPR001867">
    <property type="entry name" value="OmpR/PhoB-type_DNA-bd"/>
</dbReference>
<dbReference type="CDD" id="cd00383">
    <property type="entry name" value="trans_reg_C"/>
    <property type="match status" value="1"/>
</dbReference>
<dbReference type="Pfam" id="PF13191">
    <property type="entry name" value="AAA_16"/>
    <property type="match status" value="1"/>
</dbReference>
<accession>A0A4R5MAH2</accession>
<dbReference type="AlphaFoldDB" id="A0A4R5MAH2"/>
<dbReference type="InterPro" id="IPR058852">
    <property type="entry name" value="HTH_77"/>
</dbReference>
<dbReference type="Gene3D" id="3.40.50.300">
    <property type="entry name" value="P-loop containing nucleotide triphosphate hydrolases"/>
    <property type="match status" value="1"/>
</dbReference>
<dbReference type="SMART" id="SM00862">
    <property type="entry name" value="Trans_reg_C"/>
    <property type="match status" value="1"/>
</dbReference>
<dbReference type="PROSITE" id="PS51755">
    <property type="entry name" value="OMPR_PHOB"/>
    <property type="match status" value="1"/>
</dbReference>
<dbReference type="SUPFAM" id="SSF52540">
    <property type="entry name" value="P-loop containing nucleoside triphosphate hydrolases"/>
    <property type="match status" value="1"/>
</dbReference>
<evidence type="ECO:0000259" key="3">
    <source>
        <dbReference type="PROSITE" id="PS51755"/>
    </source>
</evidence>
<dbReference type="InterPro" id="IPR016032">
    <property type="entry name" value="Sig_transdc_resp-reg_C-effctor"/>
</dbReference>
<dbReference type="GO" id="GO:0006355">
    <property type="term" value="P:regulation of DNA-templated transcription"/>
    <property type="evidence" value="ECO:0007669"/>
    <property type="project" value="InterPro"/>
</dbReference>
<dbReference type="Gene3D" id="1.10.10.10">
    <property type="entry name" value="Winged helix-like DNA-binding domain superfamily/Winged helix DNA-binding domain"/>
    <property type="match status" value="1"/>
</dbReference>
<dbReference type="Pfam" id="PF00486">
    <property type="entry name" value="Trans_reg_C"/>
    <property type="match status" value="1"/>
</dbReference>
<proteinExistence type="predicted"/>
<dbReference type="Pfam" id="PF25872">
    <property type="entry name" value="HTH_77"/>
    <property type="match status" value="1"/>
</dbReference>
<organism evidence="4 5">
    <name type="scientific">Paraburkholderia silviterrae</name>
    <dbReference type="NCBI Taxonomy" id="2528715"/>
    <lineage>
        <taxon>Bacteria</taxon>
        <taxon>Pseudomonadati</taxon>
        <taxon>Pseudomonadota</taxon>
        <taxon>Betaproteobacteria</taxon>
        <taxon>Burkholderiales</taxon>
        <taxon>Burkholderiaceae</taxon>
        <taxon>Paraburkholderia</taxon>
    </lineage>
</organism>
<dbReference type="InterPro" id="IPR036388">
    <property type="entry name" value="WH-like_DNA-bd_sf"/>
</dbReference>
<dbReference type="SUPFAM" id="SSF46894">
    <property type="entry name" value="C-terminal effector domain of the bipartite response regulators"/>
    <property type="match status" value="1"/>
</dbReference>
<dbReference type="Proteomes" id="UP000295722">
    <property type="component" value="Unassembled WGS sequence"/>
</dbReference>
<sequence>MIHSSTVPARPERPCHNRLARAAHRSTSDETAMNQATADSPTFASRAQIIPIGECEVDLGGRALRRGHHALELGSRAFDVLATIALAGGRLVSKSELMEAVWPNTVVEENNIHVQLSAIRKALGADRELIVTVPGRGYQLAVSRRDTPRAQVPSRPRDAEPVPGLTQLANDALIGREAAIAEIRALMDSTRVLTLAGAGGIGKTSLAREVAHRLATEKALDVRSVELAAHRTRHAVIQAFAHSCGLQFDERNEPDARRLAQALAAMPGLLVIDNAEHVIAHVAEIVGLIGRAAHSRLRMLVTSRFRLRVSFEVVYRVGPLALPDADSDAQTTLYSPAVRLFLRRLFSNGQHVDMNGERLSVVKEICRRLEGVPLALELAASRASVLGLEGIRQGLDEPLLYLGSGYRTAQPRHQNLRSTLDWSFDLLSNREQTVFRRLCIFDRPFSRVAACQIAGDAALSSTAVMDCVSELVDKSLVEMRFDSVELQYALSAPARAFGREKLLAAGEIRTIAERHTLYVGGQLLALPTGAAAVDRRPLTRAAQVVPMMGV</sequence>
<dbReference type="PANTHER" id="PTHR47691:SF3">
    <property type="entry name" value="HTH-TYPE TRANSCRIPTIONAL REGULATOR RV0890C-RELATED"/>
    <property type="match status" value="1"/>
</dbReference>
<keyword evidence="1 2" id="KW-0238">DNA-binding</keyword>
<gene>
    <name evidence="4" type="ORF">EYW47_14270</name>
</gene>
<dbReference type="PANTHER" id="PTHR47691">
    <property type="entry name" value="REGULATOR-RELATED"/>
    <property type="match status" value="1"/>
</dbReference>
<dbReference type="InterPro" id="IPR027417">
    <property type="entry name" value="P-loop_NTPase"/>
</dbReference>
<dbReference type="GO" id="GO:0000160">
    <property type="term" value="P:phosphorelay signal transduction system"/>
    <property type="evidence" value="ECO:0007669"/>
    <property type="project" value="InterPro"/>
</dbReference>
<feature type="DNA-binding region" description="OmpR/PhoB-type" evidence="2">
    <location>
        <begin position="47"/>
        <end position="142"/>
    </location>
</feature>
<comment type="caution">
    <text evidence="4">The sequence shown here is derived from an EMBL/GenBank/DDBJ whole genome shotgun (WGS) entry which is preliminary data.</text>
</comment>
<evidence type="ECO:0000313" key="5">
    <source>
        <dbReference type="Proteomes" id="UP000295722"/>
    </source>
</evidence>
<keyword evidence="5" id="KW-1185">Reference proteome</keyword>
<dbReference type="OrthoDB" id="9811542at2"/>
<dbReference type="GO" id="GO:0003677">
    <property type="term" value="F:DNA binding"/>
    <property type="evidence" value="ECO:0007669"/>
    <property type="project" value="UniProtKB-UniRule"/>
</dbReference>
<protein>
    <submittedName>
        <fullName evidence="4">Transcriptional regulator</fullName>
    </submittedName>
</protein>
<evidence type="ECO:0000256" key="1">
    <source>
        <dbReference type="ARBA" id="ARBA00023125"/>
    </source>
</evidence>
<evidence type="ECO:0000256" key="2">
    <source>
        <dbReference type="PROSITE-ProRule" id="PRU01091"/>
    </source>
</evidence>
<name>A0A4R5MAH2_9BURK</name>
<evidence type="ECO:0000313" key="4">
    <source>
        <dbReference type="EMBL" id="TDG23114.1"/>
    </source>
</evidence>
<reference evidence="4 5" key="1">
    <citation type="submission" date="2019-03" db="EMBL/GenBank/DDBJ databases">
        <title>Paraburkholderia sp. 4M-K11, isolated from subtropical forest soil.</title>
        <authorList>
            <person name="Gao Z.-H."/>
            <person name="Qiu L.-H."/>
        </authorList>
    </citation>
    <scope>NUCLEOTIDE SEQUENCE [LARGE SCALE GENOMIC DNA]</scope>
    <source>
        <strain evidence="4 5">4M-K11</strain>
    </source>
</reference>
<dbReference type="EMBL" id="SMRP01000006">
    <property type="protein sequence ID" value="TDG23114.1"/>
    <property type="molecule type" value="Genomic_DNA"/>
</dbReference>
<dbReference type="InterPro" id="IPR041664">
    <property type="entry name" value="AAA_16"/>
</dbReference>
<feature type="domain" description="OmpR/PhoB-type" evidence="3">
    <location>
        <begin position="47"/>
        <end position="142"/>
    </location>
</feature>